<evidence type="ECO:0000256" key="1">
    <source>
        <dbReference type="SAM" id="Phobius"/>
    </source>
</evidence>
<sequence>MNVVLSAVAAIAVVLFCLTLLVLFLLKDRQAQKLQLPGVSVGVDRRKLARLALLAAGLLACVCIGLTLLLNQIVSMLVFGGALMTLLLTIRPIVHATVGSPFILRAPDGSVIELPQPTNQG</sequence>
<feature type="transmembrane region" description="Helical" evidence="1">
    <location>
        <begin position="6"/>
        <end position="27"/>
    </location>
</feature>
<dbReference type="PATRIC" id="fig|1461584.3.peg.1224"/>
<keyword evidence="1" id="KW-0812">Transmembrane</keyword>
<keyword evidence="1" id="KW-0472">Membrane</keyword>
<accession>A0A078MR70</accession>
<dbReference type="AlphaFoldDB" id="A0A078MR70"/>
<feature type="transmembrane region" description="Helical" evidence="1">
    <location>
        <begin position="76"/>
        <end position="94"/>
    </location>
</feature>
<keyword evidence="1" id="KW-1133">Transmembrane helix</keyword>
<protein>
    <submittedName>
        <fullName evidence="2">Uncharacterized protein</fullName>
    </submittedName>
</protein>
<feature type="transmembrane region" description="Helical" evidence="1">
    <location>
        <begin position="48"/>
        <end position="70"/>
    </location>
</feature>
<dbReference type="EMBL" id="LN483070">
    <property type="protein sequence ID" value="CEA07907.1"/>
    <property type="molecule type" value="Genomic_DNA"/>
</dbReference>
<evidence type="ECO:0000313" key="2">
    <source>
        <dbReference type="EMBL" id="CEA07907.1"/>
    </source>
</evidence>
<proteinExistence type="predicted"/>
<reference evidence="2" key="1">
    <citation type="submission" date="2014-07" db="EMBL/GenBank/DDBJ databases">
        <authorList>
            <person name="Urmite Genomes Urmite Genomes"/>
        </authorList>
    </citation>
    <scope>NUCLEOTIDE SEQUENCE</scope>
    <source>
        <strain evidence="2">11W110_air</strain>
    </source>
</reference>
<gene>
    <name evidence="2" type="ORF">BN1051_01233</name>
</gene>
<organism evidence="2">
    <name type="scientific">Arthrobacter saudimassiliensis</name>
    <dbReference type="NCBI Taxonomy" id="1461584"/>
    <lineage>
        <taxon>Bacteria</taxon>
        <taxon>Bacillati</taxon>
        <taxon>Actinomycetota</taxon>
        <taxon>Actinomycetes</taxon>
        <taxon>Micrococcales</taxon>
        <taxon>Micrococcaceae</taxon>
        <taxon>Arthrobacter</taxon>
    </lineage>
</organism>
<name>A0A078MR70_9MICC</name>